<proteinExistence type="predicted"/>
<reference evidence="3" key="2">
    <citation type="submission" date="2020-04" db="EMBL/GenBank/DDBJ databases">
        <authorList>
            <consortium name="NCBI Genome Project"/>
        </authorList>
    </citation>
    <scope>NUCLEOTIDE SEQUENCE</scope>
    <source>
        <strain evidence="3">CBS 304.34</strain>
    </source>
</reference>
<sequence>MPRKEWVADDFREELNRKVKSLNRVCTCPACKPEAYDLDTPCLFSPKCREIHSETSPASKAPVPFLSVRSYDAMHLADQTMQYIDRKGLQAYKRQRDAIPRWEALVKDGDLVARLARRNLKDSVPIKELQKALAVFNDLYFFGALKNIRIVYGNRLSKSNRLQGFDHALTEDTGQASTILISSTRHWGKEGWEVLATLLHEALHCFLDQLTSKPCGYCAPCKQRVDNIGVHGHGRAWQLVAMKLEEVAPDQLGFDLDMYRTKGLYNDLVTHQEGEWPSIHDLTVWGLDEG</sequence>
<dbReference type="RefSeq" id="XP_033579744.1">
    <property type="nucleotide sequence ID" value="XM_033725134.1"/>
</dbReference>
<accession>A0A6A6YVI8</accession>
<dbReference type="EMBL" id="MU003696">
    <property type="protein sequence ID" value="KAF2812780.1"/>
    <property type="molecule type" value="Genomic_DNA"/>
</dbReference>
<evidence type="ECO:0000313" key="1">
    <source>
        <dbReference type="EMBL" id="KAF2812780.1"/>
    </source>
</evidence>
<evidence type="ECO:0008006" key="4">
    <source>
        <dbReference type="Google" id="ProtNLM"/>
    </source>
</evidence>
<protein>
    <recommendedName>
        <fullName evidence="4">SprT-like domain-containing protein</fullName>
    </recommendedName>
</protein>
<evidence type="ECO:0000313" key="2">
    <source>
        <dbReference type="Proteomes" id="UP000504636"/>
    </source>
</evidence>
<organism evidence="1">
    <name type="scientific">Mytilinidion resinicola</name>
    <dbReference type="NCBI Taxonomy" id="574789"/>
    <lineage>
        <taxon>Eukaryota</taxon>
        <taxon>Fungi</taxon>
        <taxon>Dikarya</taxon>
        <taxon>Ascomycota</taxon>
        <taxon>Pezizomycotina</taxon>
        <taxon>Dothideomycetes</taxon>
        <taxon>Pleosporomycetidae</taxon>
        <taxon>Mytilinidiales</taxon>
        <taxon>Mytilinidiaceae</taxon>
        <taxon>Mytilinidion</taxon>
    </lineage>
</organism>
<evidence type="ECO:0000313" key="3">
    <source>
        <dbReference type="RefSeq" id="XP_033579744.1"/>
    </source>
</evidence>
<dbReference type="GeneID" id="54466027"/>
<dbReference type="AlphaFoldDB" id="A0A6A6YVI8"/>
<dbReference type="OrthoDB" id="3796964at2759"/>
<reference evidence="3" key="3">
    <citation type="submission" date="2025-04" db="UniProtKB">
        <authorList>
            <consortium name="RefSeq"/>
        </authorList>
    </citation>
    <scope>IDENTIFICATION</scope>
    <source>
        <strain evidence="3">CBS 304.34</strain>
    </source>
</reference>
<dbReference type="Proteomes" id="UP000504636">
    <property type="component" value="Unplaced"/>
</dbReference>
<keyword evidence="2" id="KW-1185">Reference proteome</keyword>
<reference evidence="1 3" key="1">
    <citation type="journal article" date="2020" name="Stud. Mycol.">
        <title>101 Dothideomycetes genomes: a test case for predicting lifestyles and emergence of pathogens.</title>
        <authorList>
            <person name="Haridas S."/>
            <person name="Albert R."/>
            <person name="Binder M."/>
            <person name="Bloem J."/>
            <person name="Labutti K."/>
            <person name="Salamov A."/>
            <person name="Andreopoulos B."/>
            <person name="Baker S."/>
            <person name="Barry K."/>
            <person name="Bills G."/>
            <person name="Bluhm B."/>
            <person name="Cannon C."/>
            <person name="Castanera R."/>
            <person name="Culley D."/>
            <person name="Daum C."/>
            <person name="Ezra D."/>
            <person name="Gonzalez J."/>
            <person name="Henrissat B."/>
            <person name="Kuo A."/>
            <person name="Liang C."/>
            <person name="Lipzen A."/>
            <person name="Lutzoni F."/>
            <person name="Magnuson J."/>
            <person name="Mondo S."/>
            <person name="Nolan M."/>
            <person name="Ohm R."/>
            <person name="Pangilinan J."/>
            <person name="Park H.-J."/>
            <person name="Ramirez L."/>
            <person name="Alfaro M."/>
            <person name="Sun H."/>
            <person name="Tritt A."/>
            <person name="Yoshinaga Y."/>
            <person name="Zwiers L.-H."/>
            <person name="Turgeon B."/>
            <person name="Goodwin S."/>
            <person name="Spatafora J."/>
            <person name="Crous P."/>
            <person name="Grigoriev I."/>
        </authorList>
    </citation>
    <scope>NUCLEOTIDE SEQUENCE</scope>
    <source>
        <strain evidence="1 3">CBS 304.34</strain>
    </source>
</reference>
<gene>
    <name evidence="1 3" type="ORF">BDZ99DRAFT_517096</name>
</gene>
<name>A0A6A6YVI8_9PEZI</name>